<proteinExistence type="predicted"/>
<reference evidence="2 3" key="1">
    <citation type="journal article" date="2019" name="Genome Biol. Evol.">
        <title>Insights into the evolution of the New World diploid cottons (Gossypium, subgenus Houzingenia) based on genome sequencing.</title>
        <authorList>
            <person name="Grover C.E."/>
            <person name="Arick M.A. 2nd"/>
            <person name="Thrash A."/>
            <person name="Conover J.L."/>
            <person name="Sanders W.S."/>
            <person name="Peterson D.G."/>
            <person name="Frelichowski J.E."/>
            <person name="Scheffler J.A."/>
            <person name="Scheffler B.E."/>
            <person name="Wendel J.F."/>
        </authorList>
    </citation>
    <scope>NUCLEOTIDE SEQUENCE [LARGE SCALE GENOMIC DNA]</scope>
    <source>
        <strain evidence="2">157</strain>
        <tissue evidence="2">Leaf</tissue>
    </source>
</reference>
<dbReference type="GO" id="GO:0004523">
    <property type="term" value="F:RNA-DNA hybrid ribonuclease activity"/>
    <property type="evidence" value="ECO:0007669"/>
    <property type="project" value="InterPro"/>
</dbReference>
<accession>A0A7J8MPY2</accession>
<dbReference type="AlphaFoldDB" id="A0A7J8MPY2"/>
<protein>
    <recommendedName>
        <fullName evidence="1">RNase H type-1 domain-containing protein</fullName>
    </recommendedName>
</protein>
<keyword evidence="3" id="KW-1185">Reference proteome</keyword>
<dbReference type="EMBL" id="JABEZX010000009">
    <property type="protein sequence ID" value="MBA0566642.1"/>
    <property type="molecule type" value="Genomic_DNA"/>
</dbReference>
<sequence length="75" mass="8630">EIDLSKINSFTCYVKRLLKRFISCRFEFITRNGNQTAHAMASERMLRQGEAFLVEDASSLILNSAAIDRQYMDPP</sequence>
<feature type="domain" description="RNase H type-1" evidence="1">
    <location>
        <begin position="6"/>
        <end position="42"/>
    </location>
</feature>
<name>A0A7J8MPY2_9ROSI</name>
<comment type="caution">
    <text evidence="2">The sequence shown here is derived from an EMBL/GenBank/DDBJ whole genome shotgun (WGS) entry which is preliminary data.</text>
</comment>
<dbReference type="Proteomes" id="UP000593572">
    <property type="component" value="Unassembled WGS sequence"/>
</dbReference>
<evidence type="ECO:0000313" key="3">
    <source>
        <dbReference type="Proteomes" id="UP000593572"/>
    </source>
</evidence>
<evidence type="ECO:0000313" key="2">
    <source>
        <dbReference type="EMBL" id="MBA0566642.1"/>
    </source>
</evidence>
<gene>
    <name evidence="2" type="ORF">Golob_011440</name>
</gene>
<dbReference type="InterPro" id="IPR002156">
    <property type="entry name" value="RNaseH_domain"/>
</dbReference>
<organism evidence="2 3">
    <name type="scientific">Gossypium lobatum</name>
    <dbReference type="NCBI Taxonomy" id="34289"/>
    <lineage>
        <taxon>Eukaryota</taxon>
        <taxon>Viridiplantae</taxon>
        <taxon>Streptophyta</taxon>
        <taxon>Embryophyta</taxon>
        <taxon>Tracheophyta</taxon>
        <taxon>Spermatophyta</taxon>
        <taxon>Magnoliopsida</taxon>
        <taxon>eudicotyledons</taxon>
        <taxon>Gunneridae</taxon>
        <taxon>Pentapetalae</taxon>
        <taxon>rosids</taxon>
        <taxon>malvids</taxon>
        <taxon>Malvales</taxon>
        <taxon>Malvaceae</taxon>
        <taxon>Malvoideae</taxon>
        <taxon>Gossypium</taxon>
    </lineage>
</organism>
<dbReference type="GO" id="GO:0003676">
    <property type="term" value="F:nucleic acid binding"/>
    <property type="evidence" value="ECO:0007669"/>
    <property type="project" value="InterPro"/>
</dbReference>
<feature type="non-terminal residue" evidence="2">
    <location>
        <position position="1"/>
    </location>
</feature>
<dbReference type="Pfam" id="PF13456">
    <property type="entry name" value="RVT_3"/>
    <property type="match status" value="1"/>
</dbReference>
<evidence type="ECO:0000259" key="1">
    <source>
        <dbReference type="Pfam" id="PF13456"/>
    </source>
</evidence>